<accession>A0A420GP19</accession>
<organism evidence="5 6">
    <name type="scientific">Paraburkholderia fungorum</name>
    <dbReference type="NCBI Taxonomy" id="134537"/>
    <lineage>
        <taxon>Bacteria</taxon>
        <taxon>Pseudomonadati</taxon>
        <taxon>Pseudomonadota</taxon>
        <taxon>Betaproteobacteria</taxon>
        <taxon>Burkholderiales</taxon>
        <taxon>Burkholderiaceae</taxon>
        <taxon>Paraburkholderia</taxon>
    </lineage>
</organism>
<dbReference type="Gene3D" id="2.60.120.480">
    <property type="entry name" value="Ureidoglycolate hydrolase"/>
    <property type="match status" value="1"/>
</dbReference>
<comment type="catalytic activity">
    <reaction evidence="4">
        <text>(S)-ureidoglycolate = urea + glyoxylate</text>
        <dbReference type="Rhea" id="RHEA:11304"/>
        <dbReference type="ChEBI" id="CHEBI:16199"/>
        <dbReference type="ChEBI" id="CHEBI:36655"/>
        <dbReference type="ChEBI" id="CHEBI:57296"/>
        <dbReference type="EC" id="4.3.2.3"/>
    </reaction>
</comment>
<dbReference type="Pfam" id="PF04115">
    <property type="entry name" value="Ureidogly_lyase"/>
    <property type="match status" value="1"/>
</dbReference>
<dbReference type="InterPro" id="IPR011051">
    <property type="entry name" value="RmlC_Cupin_sf"/>
</dbReference>
<evidence type="ECO:0000313" key="5">
    <source>
        <dbReference type="EMBL" id="RKF46871.1"/>
    </source>
</evidence>
<evidence type="ECO:0000256" key="4">
    <source>
        <dbReference type="ARBA" id="ARBA00047684"/>
    </source>
</evidence>
<keyword evidence="5" id="KW-0378">Hydrolase</keyword>
<comment type="caution">
    <text evidence="5">The sequence shown here is derived from an EMBL/GenBank/DDBJ whole genome shotgun (WGS) entry which is preliminary data.</text>
</comment>
<dbReference type="GO" id="GO:0050385">
    <property type="term" value="F:ureidoglycolate lyase activity"/>
    <property type="evidence" value="ECO:0007669"/>
    <property type="project" value="UniProtKB-EC"/>
</dbReference>
<dbReference type="InterPro" id="IPR024060">
    <property type="entry name" value="Ureidoglycolate_lyase_dom_sf"/>
</dbReference>
<protein>
    <submittedName>
        <fullName evidence="5">Ureidoglycolate hydrolase</fullName>
    </submittedName>
</protein>
<dbReference type="Proteomes" id="UP000283709">
    <property type="component" value="Unassembled WGS sequence"/>
</dbReference>
<keyword evidence="3" id="KW-0456">Lyase</keyword>
<name>A0A420GP19_9BURK</name>
<dbReference type="OrthoDB" id="8654422at2"/>
<dbReference type="InterPro" id="IPR007247">
    <property type="entry name" value="Ureidogly_lyase"/>
</dbReference>
<dbReference type="AlphaFoldDB" id="A0A420GP19"/>
<evidence type="ECO:0000256" key="2">
    <source>
        <dbReference type="ARBA" id="ARBA00022631"/>
    </source>
</evidence>
<dbReference type="GO" id="GO:0000256">
    <property type="term" value="P:allantoin catabolic process"/>
    <property type="evidence" value="ECO:0007669"/>
    <property type="project" value="InterPro"/>
</dbReference>
<dbReference type="EMBL" id="MCAS01000012">
    <property type="protein sequence ID" value="RKF46871.1"/>
    <property type="molecule type" value="Genomic_DNA"/>
</dbReference>
<dbReference type="GO" id="GO:0006144">
    <property type="term" value="P:purine nucleobase metabolic process"/>
    <property type="evidence" value="ECO:0007669"/>
    <property type="project" value="UniProtKB-KW"/>
</dbReference>
<dbReference type="SUPFAM" id="SSF51182">
    <property type="entry name" value="RmlC-like cupins"/>
    <property type="match status" value="1"/>
</dbReference>
<dbReference type="GO" id="GO:0004848">
    <property type="term" value="F:ureidoglycolate hydrolase activity"/>
    <property type="evidence" value="ECO:0007669"/>
    <property type="project" value="InterPro"/>
</dbReference>
<evidence type="ECO:0000313" key="6">
    <source>
        <dbReference type="Proteomes" id="UP000283709"/>
    </source>
</evidence>
<proteinExistence type="predicted"/>
<sequence length="194" mass="21041">MPTATPLTVQPLTAGAFEAYGWMLGKPFPGDNAASSFTSPSSDFWREHLFDAGPSGDPEVLWVRYRDREAEVMQLEAHWLTQQAVVPLTGPLVQIVATSTPDGHPNLDSLTAFEVPVGEGICMRPRCWHATRALQNEVTCLMLTRRSTTLDLAAHLLTGAPVGESAIRQIPPYRLVGAAGLIQAPTLQRGAELQ</sequence>
<reference evidence="5 6" key="1">
    <citation type="submission" date="2016-07" db="EMBL/GenBank/DDBJ databases">
        <title>Genome analysis of Burkholderia fungorum ES3-20.</title>
        <authorList>
            <person name="Xu D."/>
            <person name="Yao R."/>
            <person name="Zheng S."/>
        </authorList>
    </citation>
    <scope>NUCLEOTIDE SEQUENCE [LARGE SCALE GENOMIC DNA]</scope>
    <source>
        <strain evidence="5 6">ES3-20</strain>
    </source>
</reference>
<evidence type="ECO:0000256" key="3">
    <source>
        <dbReference type="ARBA" id="ARBA00023239"/>
    </source>
</evidence>
<comment type="subunit">
    <text evidence="1">Homodimer.</text>
</comment>
<keyword evidence="2" id="KW-0659">Purine metabolism</keyword>
<dbReference type="RefSeq" id="WP_120344900.1">
    <property type="nucleotide sequence ID" value="NZ_MCAS01000012.1"/>
</dbReference>
<evidence type="ECO:0000256" key="1">
    <source>
        <dbReference type="ARBA" id="ARBA00011738"/>
    </source>
</evidence>
<gene>
    <name evidence="5" type="ORF">BCY88_04595</name>
</gene>